<dbReference type="AlphaFoldDB" id="A0A0C3BLH7"/>
<dbReference type="STRING" id="765440.A0A0C3BLH7"/>
<reference evidence="2 3" key="1">
    <citation type="submission" date="2014-04" db="EMBL/GenBank/DDBJ databases">
        <authorList>
            <consortium name="DOE Joint Genome Institute"/>
            <person name="Kuo A."/>
            <person name="Tarkka M."/>
            <person name="Buscot F."/>
            <person name="Kohler A."/>
            <person name="Nagy L.G."/>
            <person name="Floudas D."/>
            <person name="Copeland A."/>
            <person name="Barry K.W."/>
            <person name="Cichocki N."/>
            <person name="Veneault-Fourrey C."/>
            <person name="LaButti K."/>
            <person name="Lindquist E.A."/>
            <person name="Lipzen A."/>
            <person name="Lundell T."/>
            <person name="Morin E."/>
            <person name="Murat C."/>
            <person name="Sun H."/>
            <person name="Tunlid A."/>
            <person name="Henrissat B."/>
            <person name="Grigoriev I.V."/>
            <person name="Hibbett D.S."/>
            <person name="Martin F."/>
            <person name="Nordberg H.P."/>
            <person name="Cantor M.N."/>
            <person name="Hua S.X."/>
        </authorList>
    </citation>
    <scope>NUCLEOTIDE SEQUENCE [LARGE SCALE GENOMIC DNA]</scope>
    <source>
        <strain evidence="2 3">F 1598</strain>
    </source>
</reference>
<proteinExistence type="predicted"/>
<feature type="domain" description="CHAT" evidence="1">
    <location>
        <begin position="5"/>
        <end position="152"/>
    </location>
</feature>
<accession>A0A0C3BLH7</accession>
<dbReference type="InterPro" id="IPR024983">
    <property type="entry name" value="CHAT_dom"/>
</dbReference>
<dbReference type="Proteomes" id="UP000054166">
    <property type="component" value="Unassembled WGS sequence"/>
</dbReference>
<sequence>MAVIQPQTLPYANQESENIAARVPNDCLVKLGTPEALATVNEVISHLLATSITHFACHGEQNKHNPLDSSLILEDGHLKVSQIMQQSTPNALLAFFCACETAMGHEDLPDEAMHIGATLQFAGFRGAVATMLSIVDADGPKIADSFYEYLFKEYETDSIGPDTTQAARAPSLNYVRKTFPSLVGYPLFI</sequence>
<gene>
    <name evidence="2" type="ORF">PILCRDRAFT_11383</name>
</gene>
<organism evidence="2 3">
    <name type="scientific">Piloderma croceum (strain F 1598)</name>
    <dbReference type="NCBI Taxonomy" id="765440"/>
    <lineage>
        <taxon>Eukaryota</taxon>
        <taxon>Fungi</taxon>
        <taxon>Dikarya</taxon>
        <taxon>Basidiomycota</taxon>
        <taxon>Agaricomycotina</taxon>
        <taxon>Agaricomycetes</taxon>
        <taxon>Agaricomycetidae</taxon>
        <taxon>Atheliales</taxon>
        <taxon>Atheliaceae</taxon>
        <taxon>Piloderma</taxon>
    </lineage>
</organism>
<evidence type="ECO:0000259" key="1">
    <source>
        <dbReference type="Pfam" id="PF12770"/>
    </source>
</evidence>
<dbReference type="EMBL" id="KN833018">
    <property type="protein sequence ID" value="KIM78157.1"/>
    <property type="molecule type" value="Genomic_DNA"/>
</dbReference>
<reference evidence="3" key="2">
    <citation type="submission" date="2015-01" db="EMBL/GenBank/DDBJ databases">
        <title>Evolutionary Origins and Diversification of the Mycorrhizal Mutualists.</title>
        <authorList>
            <consortium name="DOE Joint Genome Institute"/>
            <consortium name="Mycorrhizal Genomics Consortium"/>
            <person name="Kohler A."/>
            <person name="Kuo A."/>
            <person name="Nagy L.G."/>
            <person name="Floudas D."/>
            <person name="Copeland A."/>
            <person name="Barry K.W."/>
            <person name="Cichocki N."/>
            <person name="Veneault-Fourrey C."/>
            <person name="LaButti K."/>
            <person name="Lindquist E.A."/>
            <person name="Lipzen A."/>
            <person name="Lundell T."/>
            <person name="Morin E."/>
            <person name="Murat C."/>
            <person name="Riley R."/>
            <person name="Ohm R."/>
            <person name="Sun H."/>
            <person name="Tunlid A."/>
            <person name="Henrissat B."/>
            <person name="Grigoriev I.V."/>
            <person name="Hibbett D.S."/>
            <person name="Martin F."/>
        </authorList>
    </citation>
    <scope>NUCLEOTIDE SEQUENCE [LARGE SCALE GENOMIC DNA]</scope>
    <source>
        <strain evidence="3">F 1598</strain>
    </source>
</reference>
<dbReference type="HOGENOM" id="CLU_001305_1_0_1"/>
<name>A0A0C3BLH7_PILCF</name>
<dbReference type="Pfam" id="PF12770">
    <property type="entry name" value="CHAT"/>
    <property type="match status" value="1"/>
</dbReference>
<evidence type="ECO:0000313" key="3">
    <source>
        <dbReference type="Proteomes" id="UP000054166"/>
    </source>
</evidence>
<evidence type="ECO:0000313" key="2">
    <source>
        <dbReference type="EMBL" id="KIM78157.1"/>
    </source>
</evidence>
<dbReference type="OrthoDB" id="9991317at2759"/>
<protein>
    <recommendedName>
        <fullName evidence="1">CHAT domain-containing protein</fullName>
    </recommendedName>
</protein>
<dbReference type="InParanoid" id="A0A0C3BLH7"/>
<keyword evidence="3" id="KW-1185">Reference proteome</keyword>